<evidence type="ECO:0000256" key="1">
    <source>
        <dbReference type="ARBA" id="ARBA00022679"/>
    </source>
</evidence>
<feature type="transmembrane region" description="Helical" evidence="4">
    <location>
        <begin position="251"/>
        <end position="275"/>
    </location>
</feature>
<dbReference type="PANTHER" id="PTHR24421:SF58">
    <property type="entry name" value="SIGNAL TRANSDUCTION HISTIDINE-PROTEIN KINASE_PHOSPHATASE UHPB"/>
    <property type="match status" value="1"/>
</dbReference>
<dbReference type="GO" id="GO:0000155">
    <property type="term" value="F:phosphorelay sensor kinase activity"/>
    <property type="evidence" value="ECO:0007669"/>
    <property type="project" value="InterPro"/>
</dbReference>
<dbReference type="SUPFAM" id="SSF55874">
    <property type="entry name" value="ATPase domain of HSP90 chaperone/DNA topoisomerase II/histidine kinase"/>
    <property type="match status" value="1"/>
</dbReference>
<dbReference type="PROSITE" id="PS51257">
    <property type="entry name" value="PROKAR_LIPOPROTEIN"/>
    <property type="match status" value="1"/>
</dbReference>
<feature type="transmembrane region" description="Helical" evidence="4">
    <location>
        <begin position="189"/>
        <end position="209"/>
    </location>
</feature>
<reference evidence="6 7" key="1">
    <citation type="submission" date="2018-12" db="EMBL/GenBank/DDBJ databases">
        <title>The genome sequences of Variovorax guangxiensis DSM 27352.</title>
        <authorList>
            <person name="Gao J."/>
            <person name="Sun J."/>
        </authorList>
    </citation>
    <scope>NUCLEOTIDE SEQUENCE [LARGE SCALE GENOMIC DNA]</scope>
    <source>
        <strain evidence="6 7">DSM 27352</strain>
    </source>
</reference>
<dbReference type="OrthoDB" id="9147043at2"/>
<dbReference type="GO" id="GO:0016020">
    <property type="term" value="C:membrane"/>
    <property type="evidence" value="ECO:0007669"/>
    <property type="project" value="InterPro"/>
</dbReference>
<evidence type="ECO:0000259" key="5">
    <source>
        <dbReference type="Pfam" id="PF07730"/>
    </source>
</evidence>
<evidence type="ECO:0000313" key="7">
    <source>
        <dbReference type="Proteomes" id="UP000281118"/>
    </source>
</evidence>
<keyword evidence="3" id="KW-0902">Two-component regulatory system</keyword>
<evidence type="ECO:0000313" key="6">
    <source>
        <dbReference type="EMBL" id="RUR67215.1"/>
    </source>
</evidence>
<feature type="transmembrane region" description="Helical" evidence="4">
    <location>
        <begin position="287"/>
        <end position="306"/>
    </location>
</feature>
<keyword evidence="4" id="KW-0472">Membrane</keyword>
<keyword evidence="4" id="KW-1133">Transmembrane helix</keyword>
<keyword evidence="1" id="KW-0808">Transferase</keyword>
<dbReference type="AlphaFoldDB" id="A0A3S0XDE9"/>
<sequence>MRPNRVSLVMSWLAMLLMGLAGLFGACGVSVASAAEAPIELRQGTVTTTVDGVTRTEPVELSYHWDRQHNGRPGTASFDLPFTLEAEPETPWGIFIPRVGNVFEVQLNDALLQTYGDMKRNNDADYAKAPIYVPVPGKLLRKGDNLLQIRLHADTARLAGLSQVVVGPAASVRNELFESANAWRFTGSVLLMAFSLIVGGIALALWLTQLDVDANGMPRRVAIYFWAALAEFFWAVRMADGLVAEPPLSWGPWGVLMAACYAGWAAASMMFVYHLAGWANERRHRWVRWPVAGVVVGTVLFSALSLQRDEPAWFTAWLAVELVFVAAFVGAFALATLRHPNDDRLLMAGAALVTVAFAARDWLVVRLSDAYGETTWVRYSSVFFGAVLLLIVLRRFRAAAVQARGSVAALAERVAQRERELAATYAELEAAAQVQARTHERERILREMHDGVGSHISSAIRQLQSGQSSSGDLLRTLRDSLDQLKLQIDSIHLPPGDVGALLAAARYRLEPRLASSGIEFEWAVDEVEPVEGLDAHGMRQLQFLLFESISNVLRHAEATVLRFEAGMKGKTVQLRVIDNGKGFDTTRVMPRSLAERSGAIGARLTVESRPGRTVVQLEFD</sequence>
<dbReference type="PANTHER" id="PTHR24421">
    <property type="entry name" value="NITRATE/NITRITE SENSOR PROTEIN NARX-RELATED"/>
    <property type="match status" value="1"/>
</dbReference>
<dbReference type="InterPro" id="IPR011712">
    <property type="entry name" value="Sig_transdc_His_kin_sub3_dim/P"/>
</dbReference>
<evidence type="ECO:0000256" key="4">
    <source>
        <dbReference type="SAM" id="Phobius"/>
    </source>
</evidence>
<accession>A0A3S0XDE9</accession>
<dbReference type="Gene3D" id="3.30.565.10">
    <property type="entry name" value="Histidine kinase-like ATPase, C-terminal domain"/>
    <property type="match status" value="1"/>
</dbReference>
<feature type="transmembrane region" description="Helical" evidence="4">
    <location>
        <begin position="376"/>
        <end position="393"/>
    </location>
</feature>
<evidence type="ECO:0000256" key="3">
    <source>
        <dbReference type="ARBA" id="ARBA00023012"/>
    </source>
</evidence>
<feature type="transmembrane region" description="Helical" evidence="4">
    <location>
        <begin position="345"/>
        <end position="364"/>
    </location>
</feature>
<keyword evidence="2 6" id="KW-0418">Kinase</keyword>
<dbReference type="Gene3D" id="1.20.5.1930">
    <property type="match status" value="1"/>
</dbReference>
<feature type="transmembrane region" description="Helical" evidence="4">
    <location>
        <begin position="221"/>
        <end position="239"/>
    </location>
</feature>
<dbReference type="InterPro" id="IPR050482">
    <property type="entry name" value="Sensor_HK_TwoCompSys"/>
</dbReference>
<feature type="domain" description="Signal transduction histidine kinase subgroup 3 dimerisation and phosphoacceptor" evidence="5">
    <location>
        <begin position="440"/>
        <end position="486"/>
    </location>
</feature>
<dbReference type="GO" id="GO:0046983">
    <property type="term" value="F:protein dimerization activity"/>
    <property type="evidence" value="ECO:0007669"/>
    <property type="project" value="InterPro"/>
</dbReference>
<dbReference type="Pfam" id="PF07730">
    <property type="entry name" value="HisKA_3"/>
    <property type="match status" value="1"/>
</dbReference>
<organism evidence="6 7">
    <name type="scientific">Variovorax guangxiensis</name>
    <dbReference type="NCBI Taxonomy" id="1775474"/>
    <lineage>
        <taxon>Bacteria</taxon>
        <taxon>Pseudomonadati</taxon>
        <taxon>Pseudomonadota</taxon>
        <taxon>Betaproteobacteria</taxon>
        <taxon>Burkholderiales</taxon>
        <taxon>Comamonadaceae</taxon>
        <taxon>Variovorax</taxon>
    </lineage>
</organism>
<name>A0A3S0XDE9_9BURK</name>
<keyword evidence="4" id="KW-0812">Transmembrane</keyword>
<comment type="caution">
    <text evidence="6">The sequence shown here is derived from an EMBL/GenBank/DDBJ whole genome shotgun (WGS) entry which is preliminary data.</text>
</comment>
<proteinExistence type="predicted"/>
<feature type="transmembrane region" description="Helical" evidence="4">
    <location>
        <begin position="312"/>
        <end position="333"/>
    </location>
</feature>
<protein>
    <submittedName>
        <fullName evidence="6">Histidine kinase</fullName>
    </submittedName>
</protein>
<dbReference type="Proteomes" id="UP000281118">
    <property type="component" value="Unassembled WGS sequence"/>
</dbReference>
<dbReference type="RefSeq" id="WP_126021394.1">
    <property type="nucleotide sequence ID" value="NZ_RXFT01000003.1"/>
</dbReference>
<evidence type="ECO:0000256" key="2">
    <source>
        <dbReference type="ARBA" id="ARBA00022777"/>
    </source>
</evidence>
<dbReference type="InterPro" id="IPR036890">
    <property type="entry name" value="HATPase_C_sf"/>
</dbReference>
<gene>
    <name evidence="6" type="ORF">EJP67_09075</name>
</gene>
<dbReference type="EMBL" id="RXFT01000003">
    <property type="protein sequence ID" value="RUR67215.1"/>
    <property type="molecule type" value="Genomic_DNA"/>
</dbReference>